<dbReference type="EMBL" id="SOBW01000013">
    <property type="protein sequence ID" value="TDU33703.1"/>
    <property type="molecule type" value="Genomic_DNA"/>
</dbReference>
<dbReference type="OrthoDB" id="1453613at2"/>
<name>A0A4R7PHA9_9FLAO</name>
<gene>
    <name evidence="2" type="ORF">BXY82_3138</name>
</gene>
<dbReference type="Proteomes" id="UP000294689">
    <property type="component" value="Unassembled WGS sequence"/>
</dbReference>
<sequence length="82" mass="9555">MIFGQLTARDFFFDLGQIKRKITVANNMYKPWLILAYLENPADFPMLRECLQLSVTNHATAHTRNVGNNSRSQLKTQRIWSI</sequence>
<feature type="region of interest" description="Disordered" evidence="1">
    <location>
        <begin position="63"/>
        <end position="82"/>
    </location>
</feature>
<evidence type="ECO:0000313" key="2">
    <source>
        <dbReference type="EMBL" id="TDU33703.1"/>
    </source>
</evidence>
<proteinExistence type="predicted"/>
<reference evidence="2 3" key="1">
    <citation type="submission" date="2019-03" db="EMBL/GenBank/DDBJ databases">
        <title>Genomic Encyclopedia of Archaeal and Bacterial Type Strains, Phase II (KMG-II): from individual species to whole genera.</title>
        <authorList>
            <person name="Goeker M."/>
        </authorList>
    </citation>
    <scope>NUCLEOTIDE SEQUENCE [LARGE SCALE GENOMIC DNA]</scope>
    <source>
        <strain evidence="2 3">DSM 28135</strain>
    </source>
</reference>
<dbReference type="AlphaFoldDB" id="A0A4R7PHA9"/>
<keyword evidence="3" id="KW-1185">Reference proteome</keyword>
<organism evidence="2 3">
    <name type="scientific">Gelidibacter sediminis</name>
    <dbReference type="NCBI Taxonomy" id="1608710"/>
    <lineage>
        <taxon>Bacteria</taxon>
        <taxon>Pseudomonadati</taxon>
        <taxon>Bacteroidota</taxon>
        <taxon>Flavobacteriia</taxon>
        <taxon>Flavobacteriales</taxon>
        <taxon>Flavobacteriaceae</taxon>
        <taxon>Gelidibacter</taxon>
    </lineage>
</organism>
<accession>A0A4R7PHA9</accession>
<evidence type="ECO:0000256" key="1">
    <source>
        <dbReference type="SAM" id="MobiDB-lite"/>
    </source>
</evidence>
<comment type="caution">
    <text evidence="2">The sequence shown here is derived from an EMBL/GenBank/DDBJ whole genome shotgun (WGS) entry which is preliminary data.</text>
</comment>
<protein>
    <submittedName>
        <fullName evidence="2">Uncharacterized protein</fullName>
    </submittedName>
</protein>
<evidence type="ECO:0000313" key="3">
    <source>
        <dbReference type="Proteomes" id="UP000294689"/>
    </source>
</evidence>